<evidence type="ECO:0000313" key="5">
    <source>
        <dbReference type="EMBL" id="BCD98983.1"/>
    </source>
</evidence>
<dbReference type="PANTHER" id="PTHR47894">
    <property type="entry name" value="HTH-TYPE TRANSCRIPTIONAL REGULATOR GADX"/>
    <property type="match status" value="1"/>
</dbReference>
<evidence type="ECO:0000256" key="1">
    <source>
        <dbReference type="ARBA" id="ARBA00023015"/>
    </source>
</evidence>
<dbReference type="Proteomes" id="UP001320119">
    <property type="component" value="Chromosome"/>
</dbReference>
<protein>
    <recommendedName>
        <fullName evidence="4">HTH araC/xylS-type domain-containing protein</fullName>
    </recommendedName>
</protein>
<dbReference type="GO" id="GO:0005829">
    <property type="term" value="C:cytosol"/>
    <property type="evidence" value="ECO:0007669"/>
    <property type="project" value="TreeGrafter"/>
</dbReference>
<dbReference type="KEGG" id="marq:MARGE09_P3184"/>
<evidence type="ECO:0000259" key="4">
    <source>
        <dbReference type="PROSITE" id="PS01124"/>
    </source>
</evidence>
<dbReference type="PROSITE" id="PS01124">
    <property type="entry name" value="HTH_ARAC_FAMILY_2"/>
    <property type="match status" value="1"/>
</dbReference>
<dbReference type="Pfam" id="PF12833">
    <property type="entry name" value="HTH_18"/>
    <property type="match status" value="1"/>
</dbReference>
<dbReference type="Pfam" id="PF12625">
    <property type="entry name" value="Arabinose_bd"/>
    <property type="match status" value="1"/>
</dbReference>
<keyword evidence="3" id="KW-0804">Transcription</keyword>
<reference evidence="5 6" key="1">
    <citation type="journal article" date="2022" name="IScience">
        <title>An ultrasensitive nanofiber-based assay for enzymatic hydrolysis and deep-sea microbial degradation of cellulose.</title>
        <authorList>
            <person name="Tsudome M."/>
            <person name="Tachioka M."/>
            <person name="Miyazaki M."/>
            <person name="Uchimura K."/>
            <person name="Tsuda M."/>
            <person name="Takaki Y."/>
            <person name="Deguchi S."/>
        </authorList>
    </citation>
    <scope>NUCLEOTIDE SEQUENCE [LARGE SCALE GENOMIC DNA]</scope>
    <source>
        <strain evidence="5 6">GE09</strain>
    </source>
</reference>
<gene>
    <name evidence="5" type="ORF">MARGE09_P3184</name>
</gene>
<dbReference type="AlphaFoldDB" id="A0AAN1WJX8"/>
<dbReference type="EMBL" id="AP023086">
    <property type="protein sequence ID" value="BCD98983.1"/>
    <property type="molecule type" value="Genomic_DNA"/>
</dbReference>
<keyword evidence="6" id="KW-1185">Reference proteome</keyword>
<dbReference type="InterPro" id="IPR009057">
    <property type="entry name" value="Homeodomain-like_sf"/>
</dbReference>
<dbReference type="SMART" id="SM00342">
    <property type="entry name" value="HTH_ARAC"/>
    <property type="match status" value="1"/>
</dbReference>
<evidence type="ECO:0000313" key="6">
    <source>
        <dbReference type="Proteomes" id="UP001320119"/>
    </source>
</evidence>
<proteinExistence type="predicted"/>
<dbReference type="InterPro" id="IPR018060">
    <property type="entry name" value="HTH_AraC"/>
</dbReference>
<evidence type="ECO:0000256" key="2">
    <source>
        <dbReference type="ARBA" id="ARBA00023125"/>
    </source>
</evidence>
<evidence type="ECO:0000256" key="3">
    <source>
        <dbReference type="ARBA" id="ARBA00023163"/>
    </source>
</evidence>
<sequence length="349" mass="38934">MFTPKVPAALVRHLLDEAKQNGIDYSDALAELELTPDDMKAGLPSFKYGQLYRRLIFLSGDEWFGMFSGGKVPVGAFRLMCLTLLTAGNIRQALELAGEFAEVCKGFKVRYSIDEYHGLARVFISPVRTSSAEELDQLQANATPEQLLTTLVAGHQLACWLAGTSLPIEGLRLSFGAGETIQSVRSLCEQDVQYNQPINALLYPLSVLNRPVVQNHQNLPDFLRTAPYQIVTQDSSQISTTEKVRALLNKDVGHNMPSAEQVAETLNMSVTTLRRHLADENSAYQTLKDECRLEAAIQLLACRDLTNVMVAERLGFDEPSAFFRAFKKWTGMTPGQYRKKHLNVDMQCE</sequence>
<keyword evidence="1" id="KW-0805">Transcription regulation</keyword>
<dbReference type="SUPFAM" id="SSF46689">
    <property type="entry name" value="Homeodomain-like"/>
    <property type="match status" value="1"/>
</dbReference>
<dbReference type="RefSeq" id="WP_236983782.1">
    <property type="nucleotide sequence ID" value="NZ_AP023086.1"/>
</dbReference>
<dbReference type="GO" id="GO:0003700">
    <property type="term" value="F:DNA-binding transcription factor activity"/>
    <property type="evidence" value="ECO:0007669"/>
    <property type="project" value="InterPro"/>
</dbReference>
<dbReference type="GO" id="GO:0000976">
    <property type="term" value="F:transcription cis-regulatory region binding"/>
    <property type="evidence" value="ECO:0007669"/>
    <property type="project" value="TreeGrafter"/>
</dbReference>
<feature type="domain" description="HTH araC/xylS-type" evidence="4">
    <location>
        <begin position="242"/>
        <end position="340"/>
    </location>
</feature>
<name>A0AAN1WJX8_9GAMM</name>
<dbReference type="PANTHER" id="PTHR47894:SF1">
    <property type="entry name" value="HTH-TYPE TRANSCRIPTIONAL REGULATOR VQSM"/>
    <property type="match status" value="1"/>
</dbReference>
<keyword evidence="2" id="KW-0238">DNA-binding</keyword>
<dbReference type="Gene3D" id="1.10.10.60">
    <property type="entry name" value="Homeodomain-like"/>
    <property type="match status" value="1"/>
</dbReference>
<accession>A0AAN1WJX8</accession>
<organism evidence="5 6">
    <name type="scientific">Marinagarivorans cellulosilyticus</name>
    <dbReference type="NCBI Taxonomy" id="2721545"/>
    <lineage>
        <taxon>Bacteria</taxon>
        <taxon>Pseudomonadati</taxon>
        <taxon>Pseudomonadota</taxon>
        <taxon>Gammaproteobacteria</taxon>
        <taxon>Cellvibrionales</taxon>
        <taxon>Cellvibrionaceae</taxon>
        <taxon>Marinagarivorans</taxon>
    </lineage>
</organism>
<dbReference type="InterPro" id="IPR032687">
    <property type="entry name" value="AraC-type_N"/>
</dbReference>